<feature type="chain" id="PRO_5042908489" description="MetA-pathway of phenol degradation" evidence="1">
    <location>
        <begin position="23"/>
        <end position="247"/>
    </location>
</feature>
<dbReference type="AlphaFoldDB" id="A0AAN1XBI8"/>
<dbReference type="KEGG" id="seme:MIZ01_2255"/>
<dbReference type="RefSeq" id="WP_237246970.1">
    <property type="nucleotide sequence ID" value="NZ_AP023423.1"/>
</dbReference>
<feature type="signal peptide" evidence="1">
    <location>
        <begin position="1"/>
        <end position="22"/>
    </location>
</feature>
<evidence type="ECO:0000313" key="3">
    <source>
        <dbReference type="Proteomes" id="UP001320326"/>
    </source>
</evidence>
<accession>A0AAN1XBI8</accession>
<dbReference type="EMBL" id="AP023423">
    <property type="protein sequence ID" value="BCK88451.1"/>
    <property type="molecule type" value="Genomic_DNA"/>
</dbReference>
<proteinExistence type="predicted"/>
<protein>
    <recommendedName>
        <fullName evidence="4">MetA-pathway of phenol degradation</fullName>
    </recommendedName>
</protein>
<name>A0AAN1XBI8_9PROT</name>
<evidence type="ECO:0008006" key="4">
    <source>
        <dbReference type="Google" id="ProtNLM"/>
    </source>
</evidence>
<sequence length="247" mass="28092">MKYRKFAGMLCLAAMLAGKAYAGPADYVYTPNVEYGEREIDFKGGAYRQPNGGYAQGESIGFGYGATEHWFTELYLKQENIANQVANVFEWENKFQLTETGEYPLDVGFVTELESPLSNNTPWELRVGPLLQTEFGKLQLNGNLLFERAFGTADENGVPYTTNFSYQWQAKYRWQPAFEFGMQGFGDMGKWDAWNRQADQVHRLGPAIFGKLPLGNRQVIQYNTAWLFGASSAAPNHTFRLQVEYEF</sequence>
<keyword evidence="1" id="KW-0732">Signal</keyword>
<evidence type="ECO:0000313" key="2">
    <source>
        <dbReference type="EMBL" id="BCK88451.1"/>
    </source>
</evidence>
<organism evidence="2 3">
    <name type="scientific">Sideroxyarcus emersonii</name>
    <dbReference type="NCBI Taxonomy" id="2764705"/>
    <lineage>
        <taxon>Bacteria</taxon>
        <taxon>Pseudomonadati</taxon>
        <taxon>Pseudomonadota</taxon>
        <taxon>Betaproteobacteria</taxon>
        <taxon>Nitrosomonadales</taxon>
        <taxon>Gallionellaceae</taxon>
        <taxon>Sideroxyarcus</taxon>
    </lineage>
</organism>
<keyword evidence="3" id="KW-1185">Reference proteome</keyword>
<evidence type="ECO:0000256" key="1">
    <source>
        <dbReference type="SAM" id="SignalP"/>
    </source>
</evidence>
<dbReference type="Proteomes" id="UP001320326">
    <property type="component" value="Chromosome"/>
</dbReference>
<gene>
    <name evidence="2" type="ORF">MIZ01_2255</name>
</gene>
<reference evidence="2 3" key="1">
    <citation type="journal article" date="2022" name="Int. J. Syst. Evol. Microbiol.">
        <title>&lt;i&gt;Sideroxyarcus emersonii&lt;/i&gt; gen. nov. sp. nov., a neutrophilic, microaerobic iron- and thiosulfate-oxidizing bacterium isolated from iron-rich wetland sediment.</title>
        <authorList>
            <person name="Kato S."/>
            <person name="Itoh T."/>
            <person name="Iino T."/>
            <person name="Ohkuma M."/>
        </authorList>
    </citation>
    <scope>NUCLEOTIDE SEQUENCE [LARGE SCALE GENOMIC DNA]</scope>
    <source>
        <strain evidence="2 3">MIZ01</strain>
    </source>
</reference>